<sequence length="142" mass="17135">MVSKAESKKLRQQFWTSFGIVFRRKWVLYDTGIKELQLKFNFNRKFAQVSIDVIDEDPLIRAYYFEKLLSLKNILVSEYLPETVFEEEYELPEGKIVSRVYVQLDGVNIHNRQHWPEVMKFLSDNMLKMEGFFEEYRDFIST</sequence>
<proteinExistence type="predicted"/>
<evidence type="ECO:0000259" key="1">
    <source>
        <dbReference type="Pfam" id="PF14088"/>
    </source>
</evidence>
<dbReference type="EMBL" id="LKTP01000004">
    <property type="protein sequence ID" value="KRG29831.1"/>
    <property type="molecule type" value="Genomic_DNA"/>
</dbReference>
<organism evidence="2 3">
    <name type="scientific">Salegentibacter mishustinae</name>
    <dbReference type="NCBI Taxonomy" id="270918"/>
    <lineage>
        <taxon>Bacteria</taxon>
        <taxon>Pseudomonadati</taxon>
        <taxon>Bacteroidota</taxon>
        <taxon>Flavobacteriia</taxon>
        <taxon>Flavobacteriales</taxon>
        <taxon>Flavobacteriaceae</taxon>
        <taxon>Salegentibacter</taxon>
    </lineage>
</organism>
<feature type="domain" description="DUF4268" evidence="1">
    <location>
        <begin position="10"/>
        <end position="136"/>
    </location>
</feature>
<comment type="caution">
    <text evidence="2">The sequence shown here is derived from an EMBL/GenBank/DDBJ whole genome shotgun (WGS) entry which is preliminary data.</text>
</comment>
<dbReference type="STRING" id="270918.APR42_14915"/>
<dbReference type="Proteomes" id="UP000051643">
    <property type="component" value="Unassembled WGS sequence"/>
</dbReference>
<dbReference type="OrthoDB" id="1467516at2"/>
<accession>A0A0Q9ZLX0</accession>
<dbReference type="InterPro" id="IPR025364">
    <property type="entry name" value="DUF4268"/>
</dbReference>
<dbReference type="RefSeq" id="WP_057481088.1">
    <property type="nucleotide sequence ID" value="NZ_BMWR01000009.1"/>
</dbReference>
<keyword evidence="3" id="KW-1185">Reference proteome</keyword>
<reference evidence="2" key="1">
    <citation type="submission" date="2015-10" db="EMBL/GenBank/DDBJ databases">
        <title>Draft genome sequence of Salegentibacter mishustinae KCTC 12263.</title>
        <authorList>
            <person name="Lin W."/>
            <person name="Zheng Q."/>
        </authorList>
    </citation>
    <scope>NUCLEOTIDE SEQUENCE [LARGE SCALE GENOMIC DNA]</scope>
    <source>
        <strain evidence="2">KCTC 12263</strain>
    </source>
</reference>
<evidence type="ECO:0000313" key="3">
    <source>
        <dbReference type="Proteomes" id="UP000051643"/>
    </source>
</evidence>
<dbReference type="Pfam" id="PF14088">
    <property type="entry name" value="DUF4268"/>
    <property type="match status" value="1"/>
</dbReference>
<dbReference type="AlphaFoldDB" id="A0A0Q9ZLX0"/>
<gene>
    <name evidence="2" type="ORF">APR42_14915</name>
</gene>
<evidence type="ECO:0000313" key="2">
    <source>
        <dbReference type="EMBL" id="KRG29831.1"/>
    </source>
</evidence>
<protein>
    <recommendedName>
        <fullName evidence="1">DUF4268 domain-containing protein</fullName>
    </recommendedName>
</protein>
<name>A0A0Q9ZLX0_9FLAO</name>